<gene>
    <name evidence="3" type="ORF">GCM10023188_24170</name>
</gene>
<dbReference type="Gene3D" id="2.120.10.30">
    <property type="entry name" value="TolB, C-terminal domain"/>
    <property type="match status" value="1"/>
</dbReference>
<dbReference type="PANTHER" id="PTHR10907:SF47">
    <property type="entry name" value="REGUCALCIN"/>
    <property type="match status" value="1"/>
</dbReference>
<dbReference type="SUPFAM" id="SSF63829">
    <property type="entry name" value="Calcium-dependent phosphotriesterase"/>
    <property type="match status" value="1"/>
</dbReference>
<comment type="caution">
    <text evidence="3">The sequence shown here is derived from an EMBL/GenBank/DDBJ whole genome shotgun (WGS) entry which is preliminary data.</text>
</comment>
<dbReference type="PRINTS" id="PR01790">
    <property type="entry name" value="SMP30FAMILY"/>
</dbReference>
<comment type="similarity">
    <text evidence="1">Belongs to the SMP-30/CGR1 family.</text>
</comment>
<dbReference type="InterPro" id="IPR011042">
    <property type="entry name" value="6-blade_b-propeller_TolB-like"/>
</dbReference>
<dbReference type="InterPro" id="IPR005511">
    <property type="entry name" value="SMP-30"/>
</dbReference>
<keyword evidence="4" id="KW-1185">Reference proteome</keyword>
<evidence type="ECO:0000313" key="4">
    <source>
        <dbReference type="Proteomes" id="UP001500552"/>
    </source>
</evidence>
<evidence type="ECO:0000313" key="3">
    <source>
        <dbReference type="EMBL" id="GAA4433907.1"/>
    </source>
</evidence>
<accession>A0ABP8LSI0</accession>
<dbReference type="Proteomes" id="UP001500552">
    <property type="component" value="Unassembled WGS sequence"/>
</dbReference>
<dbReference type="RefSeq" id="WP_345159361.1">
    <property type="nucleotide sequence ID" value="NZ_BAABHC010000014.1"/>
</dbReference>
<dbReference type="PANTHER" id="PTHR10907">
    <property type="entry name" value="REGUCALCIN"/>
    <property type="match status" value="1"/>
</dbReference>
<feature type="domain" description="SMP-30/Gluconolactonase/LRE-like region" evidence="2">
    <location>
        <begin position="23"/>
        <end position="266"/>
    </location>
</feature>
<dbReference type="InterPro" id="IPR013658">
    <property type="entry name" value="SGL"/>
</dbReference>
<dbReference type="Pfam" id="PF08450">
    <property type="entry name" value="SGL"/>
    <property type="match status" value="1"/>
</dbReference>
<evidence type="ECO:0000259" key="2">
    <source>
        <dbReference type="Pfam" id="PF08450"/>
    </source>
</evidence>
<evidence type="ECO:0000256" key="1">
    <source>
        <dbReference type="ARBA" id="ARBA00008853"/>
    </source>
</evidence>
<name>A0ABP8LSI0_9BACT</name>
<organism evidence="3 4">
    <name type="scientific">Pontibacter saemangeumensis</name>
    <dbReference type="NCBI Taxonomy" id="1084525"/>
    <lineage>
        <taxon>Bacteria</taxon>
        <taxon>Pseudomonadati</taxon>
        <taxon>Bacteroidota</taxon>
        <taxon>Cytophagia</taxon>
        <taxon>Cytophagales</taxon>
        <taxon>Hymenobacteraceae</taxon>
        <taxon>Pontibacter</taxon>
    </lineage>
</organism>
<sequence>MTESYIHDQNLTAELVLDANATLGEGAIWHPTEKRLYWIDIEAAELHLYDPATDKDTLFHTGERPGTVVPVKGGGVLLATQNSIRKLDTETGELTLVAKPLHDPQLRFNDGKVDPSGRFWVGTMAYDVQKGAAALYRMDIDKSFHQVLDKVTISNGLVWSADKKTMYYVDSPTLTVQAFDYNDASGAISNGRVTVRIPEAVGGSPDGMAIDTEGKLWIALWGAAAVIRCEPGTGEVLQRVEVPALHVTSVAFGGENLDVLYITSAREGMSPEQLETYPKSGGLFAVKPGVRGVPAEFYAGDI</sequence>
<proteinExistence type="inferred from homology"/>
<protein>
    <recommendedName>
        <fullName evidence="2">SMP-30/Gluconolactonase/LRE-like region domain-containing protein</fullName>
    </recommendedName>
</protein>
<dbReference type="EMBL" id="BAABHC010000014">
    <property type="protein sequence ID" value="GAA4433907.1"/>
    <property type="molecule type" value="Genomic_DNA"/>
</dbReference>
<reference evidence="4" key="1">
    <citation type="journal article" date="2019" name="Int. J. Syst. Evol. Microbiol.">
        <title>The Global Catalogue of Microorganisms (GCM) 10K type strain sequencing project: providing services to taxonomists for standard genome sequencing and annotation.</title>
        <authorList>
            <consortium name="The Broad Institute Genomics Platform"/>
            <consortium name="The Broad Institute Genome Sequencing Center for Infectious Disease"/>
            <person name="Wu L."/>
            <person name="Ma J."/>
        </authorList>
    </citation>
    <scope>NUCLEOTIDE SEQUENCE [LARGE SCALE GENOMIC DNA]</scope>
    <source>
        <strain evidence="4">JCM 17926</strain>
    </source>
</reference>